<dbReference type="RefSeq" id="WP_133204291.1">
    <property type="nucleotide sequence ID" value="NZ_SMRU01000011.1"/>
</dbReference>
<evidence type="ECO:0000256" key="2">
    <source>
        <dbReference type="ARBA" id="ARBA00023027"/>
    </source>
</evidence>
<feature type="domain" description="GFO/IDH/MocA-like oxidoreductase" evidence="4">
    <location>
        <begin position="147"/>
        <end position="278"/>
    </location>
</feature>
<evidence type="ECO:0000259" key="3">
    <source>
        <dbReference type="Pfam" id="PF01408"/>
    </source>
</evidence>
<organism evidence="5 6">
    <name type="scientific">Arthrobacter terricola</name>
    <dbReference type="NCBI Taxonomy" id="2547396"/>
    <lineage>
        <taxon>Bacteria</taxon>
        <taxon>Bacillati</taxon>
        <taxon>Actinomycetota</taxon>
        <taxon>Actinomycetes</taxon>
        <taxon>Micrococcales</taxon>
        <taxon>Micrococcaceae</taxon>
        <taxon>Arthrobacter</taxon>
    </lineage>
</organism>
<dbReference type="Pfam" id="PF01408">
    <property type="entry name" value="GFO_IDH_MocA"/>
    <property type="match status" value="1"/>
</dbReference>
<gene>
    <name evidence="5" type="ORF">E1809_11105</name>
</gene>
<reference evidence="5 6" key="1">
    <citation type="submission" date="2019-03" db="EMBL/GenBank/DDBJ databases">
        <title>Whole genome sequence of Arthrobacter sp JH1-1.</title>
        <authorList>
            <person name="Trinh H.N."/>
        </authorList>
    </citation>
    <scope>NUCLEOTIDE SEQUENCE [LARGE SCALE GENOMIC DNA]</scope>
    <source>
        <strain evidence="5 6">JH1-1</strain>
    </source>
</reference>
<keyword evidence="6" id="KW-1185">Reference proteome</keyword>
<sequence length="700" mass="74316">MGTTASTSPHHHPGPDRDPFRVALIGVHGFGQHHLDNLARLQSAGTLRLVAVADPNPPAAGTLPEETAVFSTADDLLAQSESLDLVIIATPIQTHAPLALAALPHADLYLEKPPVASLSDFDRLLEAANAAGRSIQVGFQSLGSHAFKAIDKLRSSGEIGTVIGISATGRWVRDRAYYKRSRWAGKRSLDGVDVVDGVATNPLAHAIATALHIAGARTVGDVASVETDLYRANRIESDDTSVIRIRTSAGLPITCALTLCATESVEPYITLQGTEGTAVFHYTEDRLTVSSGAGVRHESFGRDDLTENLLEYLQNRESTQDKGTALLSGLEDSGAFMRVVEAIRTAEPPAEIPGKYLTWVGEGDAARAVITGIEDALERATAAHATFSELALPWARPAAGTTVLPVRNHDGGTPGGDPRDSNALVMVRNGTAVAGRLSPRPYLHPVRTLAGVAVTDHLPTDHPWHLGVGIALQDVNGVNFWGGKTYQRESGRYEERPDHGRMVSISSEAGDGVLDQHLSWQAPDGRELLRERRRTHARTVDGRIWRLDLTTELAAVVDASLGGPGPNGAVGSGYGGFFWRFPPCTNADVFTAERRGEAEVHGSAAQWLAWTADFPDGPASVVFQALPEAADPWFVRLSDYPGVGSAMAWDTAIELAAGESVVRSFSAWIVDGKVSPGEAASLFSAQGRADGPAGTPPGRS</sequence>
<dbReference type="InterPro" id="IPR055170">
    <property type="entry name" value="GFO_IDH_MocA-like_dom"/>
</dbReference>
<dbReference type="GO" id="GO:0016491">
    <property type="term" value="F:oxidoreductase activity"/>
    <property type="evidence" value="ECO:0007669"/>
    <property type="project" value="UniProtKB-KW"/>
</dbReference>
<dbReference type="Pfam" id="PF14100">
    <property type="entry name" value="DUF6807"/>
    <property type="match status" value="1"/>
</dbReference>
<dbReference type="Pfam" id="PF22725">
    <property type="entry name" value="GFO_IDH_MocA_C3"/>
    <property type="match status" value="1"/>
</dbReference>
<dbReference type="AlphaFoldDB" id="A0A4R5KMF0"/>
<accession>A0A4R5KMF0</accession>
<dbReference type="InterPro" id="IPR036291">
    <property type="entry name" value="NAD(P)-bd_dom_sf"/>
</dbReference>
<evidence type="ECO:0000313" key="6">
    <source>
        <dbReference type="Proteomes" id="UP000295511"/>
    </source>
</evidence>
<dbReference type="GO" id="GO:0000166">
    <property type="term" value="F:nucleotide binding"/>
    <property type="evidence" value="ECO:0007669"/>
    <property type="project" value="InterPro"/>
</dbReference>
<dbReference type="EMBL" id="SMRU01000011">
    <property type="protein sequence ID" value="TDF96105.1"/>
    <property type="molecule type" value="Genomic_DNA"/>
</dbReference>
<dbReference type="SUPFAM" id="SSF55347">
    <property type="entry name" value="Glyceraldehyde-3-phosphate dehydrogenase-like, C-terminal domain"/>
    <property type="match status" value="1"/>
</dbReference>
<protein>
    <submittedName>
        <fullName evidence="5">Oxidoreductase</fullName>
    </submittedName>
</protein>
<dbReference type="Gene3D" id="3.30.360.10">
    <property type="entry name" value="Dihydrodipicolinate Reductase, domain 2"/>
    <property type="match status" value="1"/>
</dbReference>
<comment type="caution">
    <text evidence="5">The sequence shown here is derived from an EMBL/GenBank/DDBJ whole genome shotgun (WGS) entry which is preliminary data.</text>
</comment>
<dbReference type="Proteomes" id="UP000295511">
    <property type="component" value="Unassembled WGS sequence"/>
</dbReference>
<keyword evidence="1" id="KW-0560">Oxidoreductase</keyword>
<dbReference type="InterPro" id="IPR000683">
    <property type="entry name" value="Gfo/Idh/MocA-like_OxRdtase_N"/>
</dbReference>
<dbReference type="PANTHER" id="PTHR43818">
    <property type="entry name" value="BCDNA.GH03377"/>
    <property type="match status" value="1"/>
</dbReference>
<dbReference type="SUPFAM" id="SSF51735">
    <property type="entry name" value="NAD(P)-binding Rossmann-fold domains"/>
    <property type="match status" value="1"/>
</dbReference>
<evidence type="ECO:0000256" key="1">
    <source>
        <dbReference type="ARBA" id="ARBA00023002"/>
    </source>
</evidence>
<dbReference type="InterPro" id="IPR050463">
    <property type="entry name" value="Gfo/Idh/MocA_oxidrdct_glycsds"/>
</dbReference>
<evidence type="ECO:0000313" key="5">
    <source>
        <dbReference type="EMBL" id="TDF96105.1"/>
    </source>
</evidence>
<feature type="domain" description="Gfo/Idh/MocA-like oxidoreductase N-terminal" evidence="3">
    <location>
        <begin position="20"/>
        <end position="139"/>
    </location>
</feature>
<dbReference type="InterPro" id="IPR029475">
    <property type="entry name" value="DUF6807"/>
</dbReference>
<keyword evidence="2" id="KW-0520">NAD</keyword>
<name>A0A4R5KMF0_9MICC</name>
<dbReference type="PANTHER" id="PTHR43818:SF11">
    <property type="entry name" value="BCDNA.GH03377"/>
    <property type="match status" value="1"/>
</dbReference>
<proteinExistence type="predicted"/>
<dbReference type="OrthoDB" id="9812981at2"/>
<dbReference type="Gene3D" id="3.40.50.720">
    <property type="entry name" value="NAD(P)-binding Rossmann-like Domain"/>
    <property type="match status" value="1"/>
</dbReference>
<evidence type="ECO:0000259" key="4">
    <source>
        <dbReference type="Pfam" id="PF22725"/>
    </source>
</evidence>